<evidence type="ECO:0000313" key="2">
    <source>
        <dbReference type="EMBL" id="CBN80278.1"/>
    </source>
</evidence>
<dbReference type="Pfam" id="PF00069">
    <property type="entry name" value="Pkinase"/>
    <property type="match status" value="1"/>
</dbReference>
<dbReference type="AlphaFoldDB" id="D8LP07"/>
<dbReference type="InterPro" id="IPR000719">
    <property type="entry name" value="Prot_kinase_dom"/>
</dbReference>
<keyword evidence="3" id="KW-1185">Reference proteome</keyword>
<dbReference type="EMBL" id="FN648730">
    <property type="protein sequence ID" value="CBN80278.1"/>
    <property type="molecule type" value="Genomic_DNA"/>
</dbReference>
<dbReference type="Gene3D" id="6.10.140.620">
    <property type="match status" value="1"/>
</dbReference>
<gene>
    <name evidence="2" type="primary">CDPK</name>
    <name evidence="2" type="ORF">Esi_0052_0011</name>
</gene>
<dbReference type="SUPFAM" id="SSF56112">
    <property type="entry name" value="Protein kinase-like (PK-like)"/>
    <property type="match status" value="1"/>
</dbReference>
<dbReference type="Proteomes" id="UP000002630">
    <property type="component" value="Linkage Group LG16"/>
</dbReference>
<dbReference type="PANTHER" id="PTHR24347">
    <property type="entry name" value="SERINE/THREONINE-PROTEIN KINASE"/>
    <property type="match status" value="1"/>
</dbReference>
<sequence>MGGFVSTQCGTPGYVAPEILRAESYGTSVDMWSIGVIVYILLGGYPPFHDENQTRLFRKIKAGNFKFHPEYWQSISNEAKDLIRRLLTVDPKKRLTAAQAVTHPWLLSKDADLLKHNLGVNLEQLRLFNARRKLRAAIKSVLATQMMAGKFGIEAL</sequence>
<dbReference type="OrthoDB" id="40902at2759"/>
<dbReference type="InterPro" id="IPR011009">
    <property type="entry name" value="Kinase-like_dom_sf"/>
</dbReference>
<name>D8LP07_ECTSI</name>
<dbReference type="PROSITE" id="PS50011">
    <property type="entry name" value="PROTEIN_KINASE_DOM"/>
    <property type="match status" value="1"/>
</dbReference>
<reference evidence="2 3" key="1">
    <citation type="journal article" date="2010" name="Nature">
        <title>The Ectocarpus genome and the independent evolution of multicellularity in brown algae.</title>
        <authorList>
            <person name="Cock J.M."/>
            <person name="Sterck L."/>
            <person name="Rouze P."/>
            <person name="Scornet D."/>
            <person name="Allen A.E."/>
            <person name="Amoutzias G."/>
            <person name="Anthouard V."/>
            <person name="Artiguenave F."/>
            <person name="Aury J.M."/>
            <person name="Badger J.H."/>
            <person name="Beszteri B."/>
            <person name="Billiau K."/>
            <person name="Bonnet E."/>
            <person name="Bothwell J.H."/>
            <person name="Bowler C."/>
            <person name="Boyen C."/>
            <person name="Brownlee C."/>
            <person name="Carrano C.J."/>
            <person name="Charrier B."/>
            <person name="Cho G.Y."/>
            <person name="Coelho S.M."/>
            <person name="Collen J."/>
            <person name="Corre E."/>
            <person name="Da Silva C."/>
            <person name="Delage L."/>
            <person name="Delaroque N."/>
            <person name="Dittami S.M."/>
            <person name="Doulbeau S."/>
            <person name="Elias M."/>
            <person name="Farnham G."/>
            <person name="Gachon C.M."/>
            <person name="Gschloessl B."/>
            <person name="Heesch S."/>
            <person name="Jabbari K."/>
            <person name="Jubin C."/>
            <person name="Kawai H."/>
            <person name="Kimura K."/>
            <person name="Kloareg B."/>
            <person name="Kupper F.C."/>
            <person name="Lang D."/>
            <person name="Le Bail A."/>
            <person name="Leblanc C."/>
            <person name="Lerouge P."/>
            <person name="Lohr M."/>
            <person name="Lopez P.J."/>
            <person name="Martens C."/>
            <person name="Maumus F."/>
            <person name="Michel G."/>
            <person name="Miranda-Saavedra D."/>
            <person name="Morales J."/>
            <person name="Moreau H."/>
            <person name="Motomura T."/>
            <person name="Nagasato C."/>
            <person name="Napoli C.A."/>
            <person name="Nelson D.R."/>
            <person name="Nyvall-Collen P."/>
            <person name="Peters A.F."/>
            <person name="Pommier C."/>
            <person name="Potin P."/>
            <person name="Poulain J."/>
            <person name="Quesneville H."/>
            <person name="Read B."/>
            <person name="Rensing S.A."/>
            <person name="Ritter A."/>
            <person name="Rousvoal S."/>
            <person name="Samanta M."/>
            <person name="Samson G."/>
            <person name="Schroeder D.C."/>
            <person name="Segurens B."/>
            <person name="Strittmatter M."/>
            <person name="Tonon T."/>
            <person name="Tregear J.W."/>
            <person name="Valentin K."/>
            <person name="von Dassow P."/>
            <person name="Yamagishi T."/>
            <person name="Van de Peer Y."/>
            <person name="Wincker P."/>
        </authorList>
    </citation>
    <scope>NUCLEOTIDE SEQUENCE [LARGE SCALE GENOMIC DNA]</scope>
    <source>
        <strain evidence="3">Ec32 / CCAP1310/4</strain>
    </source>
</reference>
<dbReference type="InParanoid" id="D8LP07"/>
<evidence type="ECO:0000259" key="1">
    <source>
        <dbReference type="PROSITE" id="PS50011"/>
    </source>
</evidence>
<protein>
    <submittedName>
        <fullName evidence="2">Possible CDPK</fullName>
    </submittedName>
</protein>
<proteinExistence type="predicted"/>
<dbReference type="GO" id="GO:0005524">
    <property type="term" value="F:ATP binding"/>
    <property type="evidence" value="ECO:0007669"/>
    <property type="project" value="InterPro"/>
</dbReference>
<dbReference type="GO" id="GO:0004672">
    <property type="term" value="F:protein kinase activity"/>
    <property type="evidence" value="ECO:0007669"/>
    <property type="project" value="InterPro"/>
</dbReference>
<dbReference type="Gene3D" id="1.10.510.10">
    <property type="entry name" value="Transferase(Phosphotransferase) domain 1"/>
    <property type="match status" value="1"/>
</dbReference>
<dbReference type="STRING" id="2880.D8LP07"/>
<feature type="domain" description="Protein kinase" evidence="1">
    <location>
        <begin position="1"/>
        <end position="106"/>
    </location>
</feature>
<dbReference type="SMART" id="SM00220">
    <property type="entry name" value="S_TKc"/>
    <property type="match status" value="1"/>
</dbReference>
<accession>D8LP07</accession>
<organism evidence="2 3">
    <name type="scientific">Ectocarpus siliculosus</name>
    <name type="common">Brown alga</name>
    <name type="synonym">Conferva siliculosa</name>
    <dbReference type="NCBI Taxonomy" id="2880"/>
    <lineage>
        <taxon>Eukaryota</taxon>
        <taxon>Sar</taxon>
        <taxon>Stramenopiles</taxon>
        <taxon>Ochrophyta</taxon>
        <taxon>PX clade</taxon>
        <taxon>Phaeophyceae</taxon>
        <taxon>Ectocarpales</taxon>
        <taxon>Ectocarpaceae</taxon>
        <taxon>Ectocarpus</taxon>
    </lineage>
</organism>
<dbReference type="EMBL" id="FN649741">
    <property type="protein sequence ID" value="CBN80278.1"/>
    <property type="molecule type" value="Genomic_DNA"/>
</dbReference>
<evidence type="ECO:0000313" key="3">
    <source>
        <dbReference type="Proteomes" id="UP000002630"/>
    </source>
</evidence>